<dbReference type="GO" id="GO:0045893">
    <property type="term" value="P:positive regulation of DNA-templated transcription"/>
    <property type="evidence" value="ECO:0007669"/>
    <property type="project" value="InterPro"/>
</dbReference>
<dbReference type="PROSITE" id="PS50252">
    <property type="entry name" value="TBOX_3"/>
    <property type="match status" value="1"/>
</dbReference>
<evidence type="ECO:0000256" key="6">
    <source>
        <dbReference type="PROSITE-ProRule" id="PRU00201"/>
    </source>
</evidence>
<dbReference type="AlphaFoldDB" id="A0AAV7XGH4"/>
<evidence type="ECO:0000259" key="8">
    <source>
        <dbReference type="PROSITE" id="PS50252"/>
    </source>
</evidence>
<sequence length="545" mass="57870">MVSPVSVAVRASPDSPGDEAARPGGGGRRSRTSRTSPTAPATTAVDHLANADIMSTASSADLDDSGEHSDDSVSGGRAAGAAGQTPSSPALPLHPDLRDTGAVLEMKQLWDEFNELGTEMIVTKAGRRMFPTFQARLFGLAPDSMYMLMMDFVPVDDKRYRYAFHSSSWVVAGKADPVSPPRVHIHPDSPATGAQWMKQVISFDKLKLTNNQLDDNGHIILNSMHRYQPRFHVLHVPPAEAGSRPGQAAHLPAGPASYQTLADDNHKTQNFKVFIFPETRFTAVTAYQNHRITQLKIASNPFAKGFRDCDTEDCGAEVMSQLQMGPQRVQPPPPPAPAAPGRPAVPGRPVPTAAANTTANNNNNNPAATNNNCLQYHNKESKAADGVLGDGLPSSRLSHTNHPRLAAPLAAPQAPPAVGQPYLADVCNYGPIYHHHSSPSVSSPYSHPVAAAAPGAYSCAVSKPSPPGSLTGSLTGGLTGGLSSPGLGLGLSAAGLRSPAAAYQHPVHPAHPMQDMQYYQGFYPAAPRMPLHHPQHQNPYDFVPR</sequence>
<keyword evidence="3 6" id="KW-0238">DNA-binding</keyword>
<feature type="region of interest" description="Disordered" evidence="7">
    <location>
        <begin position="1"/>
        <end position="96"/>
    </location>
</feature>
<comment type="subcellular location">
    <subcellularLocation>
        <location evidence="1 6">Nucleus</location>
    </subcellularLocation>
</comment>
<feature type="region of interest" description="Disordered" evidence="7">
    <location>
        <begin position="325"/>
        <end position="369"/>
    </location>
</feature>
<feature type="compositionally biased region" description="Low complexity" evidence="7">
    <location>
        <begin position="33"/>
        <end position="44"/>
    </location>
</feature>
<dbReference type="InterPro" id="IPR046360">
    <property type="entry name" value="T-box_DNA-bd"/>
</dbReference>
<dbReference type="PROSITE" id="PS01264">
    <property type="entry name" value="TBOX_2"/>
    <property type="match status" value="1"/>
</dbReference>
<gene>
    <name evidence="9" type="ORF">ONE63_010614</name>
</gene>
<keyword evidence="5 6" id="KW-0539">Nucleus</keyword>
<dbReference type="SUPFAM" id="SSF49417">
    <property type="entry name" value="p53-like transcription factors"/>
    <property type="match status" value="1"/>
</dbReference>
<dbReference type="GO" id="GO:0001708">
    <property type="term" value="P:cell fate specification"/>
    <property type="evidence" value="ECO:0007669"/>
    <property type="project" value="TreeGrafter"/>
</dbReference>
<evidence type="ECO:0000313" key="10">
    <source>
        <dbReference type="Proteomes" id="UP001075354"/>
    </source>
</evidence>
<organism evidence="9 10">
    <name type="scientific">Megalurothrips usitatus</name>
    <name type="common">bean blossom thrips</name>
    <dbReference type="NCBI Taxonomy" id="439358"/>
    <lineage>
        <taxon>Eukaryota</taxon>
        <taxon>Metazoa</taxon>
        <taxon>Ecdysozoa</taxon>
        <taxon>Arthropoda</taxon>
        <taxon>Hexapoda</taxon>
        <taxon>Insecta</taxon>
        <taxon>Pterygota</taxon>
        <taxon>Neoptera</taxon>
        <taxon>Paraneoptera</taxon>
        <taxon>Thysanoptera</taxon>
        <taxon>Terebrantia</taxon>
        <taxon>Thripoidea</taxon>
        <taxon>Thripidae</taxon>
        <taxon>Megalurothrips</taxon>
    </lineage>
</organism>
<comment type="caution">
    <text evidence="9">The sequence shown here is derived from an EMBL/GenBank/DDBJ whole genome shotgun (WGS) entry which is preliminary data.</text>
</comment>
<evidence type="ECO:0000256" key="3">
    <source>
        <dbReference type="ARBA" id="ARBA00023125"/>
    </source>
</evidence>
<dbReference type="PROSITE" id="PS01283">
    <property type="entry name" value="TBOX_1"/>
    <property type="match status" value="1"/>
</dbReference>
<evidence type="ECO:0000256" key="5">
    <source>
        <dbReference type="ARBA" id="ARBA00023242"/>
    </source>
</evidence>
<dbReference type="FunFam" id="2.60.40.820:FF:000007">
    <property type="entry name" value="T-box transcription factor"/>
    <property type="match status" value="1"/>
</dbReference>
<dbReference type="Gene3D" id="2.60.40.820">
    <property type="entry name" value="Transcription factor, T-box"/>
    <property type="match status" value="1"/>
</dbReference>
<keyword evidence="4" id="KW-0804">Transcription</keyword>
<keyword evidence="2" id="KW-0805">Transcription regulation</keyword>
<dbReference type="InterPro" id="IPR008967">
    <property type="entry name" value="p53-like_TF_DNA-bd_sf"/>
</dbReference>
<dbReference type="Proteomes" id="UP001075354">
    <property type="component" value="Chromosome 9"/>
</dbReference>
<dbReference type="GO" id="GO:0000978">
    <property type="term" value="F:RNA polymerase II cis-regulatory region sequence-specific DNA binding"/>
    <property type="evidence" value="ECO:0007669"/>
    <property type="project" value="InterPro"/>
</dbReference>
<evidence type="ECO:0000256" key="7">
    <source>
        <dbReference type="SAM" id="MobiDB-lite"/>
    </source>
</evidence>
<dbReference type="EMBL" id="JAPTSV010000009">
    <property type="protein sequence ID" value="KAJ1524076.1"/>
    <property type="molecule type" value="Genomic_DNA"/>
</dbReference>
<dbReference type="PANTHER" id="PTHR11267">
    <property type="entry name" value="T-BOX PROTEIN-RELATED"/>
    <property type="match status" value="1"/>
</dbReference>
<dbReference type="GO" id="GO:0000785">
    <property type="term" value="C:chromatin"/>
    <property type="evidence" value="ECO:0007669"/>
    <property type="project" value="TreeGrafter"/>
</dbReference>
<dbReference type="GO" id="GO:0005634">
    <property type="term" value="C:nucleus"/>
    <property type="evidence" value="ECO:0007669"/>
    <property type="project" value="UniProtKB-SubCell"/>
</dbReference>
<feature type="compositionally biased region" description="Low complexity" evidence="7">
    <location>
        <begin position="1"/>
        <end position="15"/>
    </location>
</feature>
<protein>
    <recommendedName>
        <fullName evidence="8">T-box domain-containing protein</fullName>
    </recommendedName>
</protein>
<keyword evidence="10" id="KW-1185">Reference proteome</keyword>
<dbReference type="Pfam" id="PF00907">
    <property type="entry name" value="T-box"/>
    <property type="match status" value="1"/>
</dbReference>
<dbReference type="GO" id="GO:0000981">
    <property type="term" value="F:DNA-binding transcription factor activity, RNA polymerase II-specific"/>
    <property type="evidence" value="ECO:0007669"/>
    <property type="project" value="TreeGrafter"/>
</dbReference>
<feature type="compositionally biased region" description="Low complexity" evidence="7">
    <location>
        <begin position="341"/>
        <end position="369"/>
    </location>
</feature>
<feature type="domain" description="T-box" evidence="8">
    <location>
        <begin position="104"/>
        <end position="308"/>
    </location>
</feature>
<dbReference type="CDD" id="cd20187">
    <property type="entry name" value="T-box_TBX1_10-like"/>
    <property type="match status" value="1"/>
</dbReference>
<proteinExistence type="predicted"/>
<dbReference type="PANTHER" id="PTHR11267:SF195">
    <property type="entry name" value="OPTOMOTOR-BLIND-RELATED-GENE-1, ISOFORM A"/>
    <property type="match status" value="1"/>
</dbReference>
<evidence type="ECO:0000256" key="1">
    <source>
        <dbReference type="ARBA" id="ARBA00004123"/>
    </source>
</evidence>
<dbReference type="InterPro" id="IPR001699">
    <property type="entry name" value="TF_T-box"/>
</dbReference>
<dbReference type="InterPro" id="IPR018186">
    <property type="entry name" value="TF_T-box_CS"/>
</dbReference>
<accession>A0AAV7XGH4</accession>
<evidence type="ECO:0000256" key="2">
    <source>
        <dbReference type="ARBA" id="ARBA00023015"/>
    </source>
</evidence>
<dbReference type="InterPro" id="IPR036960">
    <property type="entry name" value="T-box_sf"/>
</dbReference>
<evidence type="ECO:0000256" key="4">
    <source>
        <dbReference type="ARBA" id="ARBA00023163"/>
    </source>
</evidence>
<reference evidence="9" key="1">
    <citation type="submission" date="2022-12" db="EMBL/GenBank/DDBJ databases">
        <title>Chromosome-level genome assembly of the bean flower thrips Megalurothrips usitatus.</title>
        <authorList>
            <person name="Ma L."/>
            <person name="Liu Q."/>
            <person name="Li H."/>
            <person name="Cai W."/>
        </authorList>
    </citation>
    <scope>NUCLEOTIDE SEQUENCE</scope>
    <source>
        <strain evidence="9">Cailab_2022a</strain>
    </source>
</reference>
<comment type="caution">
    <text evidence="6">Lacks conserved residue(s) required for the propagation of feature annotation.</text>
</comment>
<evidence type="ECO:0000313" key="9">
    <source>
        <dbReference type="EMBL" id="KAJ1524076.1"/>
    </source>
</evidence>
<dbReference type="PRINTS" id="PR00937">
    <property type="entry name" value="TBOX"/>
</dbReference>
<feature type="compositionally biased region" description="Pro residues" evidence="7">
    <location>
        <begin position="329"/>
        <end position="340"/>
    </location>
</feature>
<name>A0AAV7XGH4_9NEOP</name>
<dbReference type="SMART" id="SM00425">
    <property type="entry name" value="TBOX"/>
    <property type="match status" value="1"/>
</dbReference>